<gene>
    <name evidence="1" type="ORF">OnM2_008016</name>
</gene>
<dbReference type="EMBL" id="MCFK01000833">
    <property type="protein sequence ID" value="RKF65436.1"/>
    <property type="molecule type" value="Genomic_DNA"/>
</dbReference>
<evidence type="ECO:0000313" key="1">
    <source>
        <dbReference type="EMBL" id="RKF65436.1"/>
    </source>
</evidence>
<organism evidence="1 2">
    <name type="scientific">Erysiphe neolycopersici</name>
    <dbReference type="NCBI Taxonomy" id="212602"/>
    <lineage>
        <taxon>Eukaryota</taxon>
        <taxon>Fungi</taxon>
        <taxon>Dikarya</taxon>
        <taxon>Ascomycota</taxon>
        <taxon>Pezizomycotina</taxon>
        <taxon>Leotiomycetes</taxon>
        <taxon>Erysiphales</taxon>
        <taxon>Erysiphaceae</taxon>
        <taxon>Erysiphe</taxon>
    </lineage>
</organism>
<dbReference type="OrthoDB" id="2796277at2759"/>
<dbReference type="Proteomes" id="UP000286134">
    <property type="component" value="Unassembled WGS sequence"/>
</dbReference>
<sequence>MVLNYPHPTSTGQAPTASEIYSTNRQLFKQQVYDGVHRPLVFPYNCSGCDGT</sequence>
<proteinExistence type="predicted"/>
<name>A0A420I717_9PEZI</name>
<accession>A0A420I717</accession>
<comment type="caution">
    <text evidence="1">The sequence shown here is derived from an EMBL/GenBank/DDBJ whole genome shotgun (WGS) entry which is preliminary data.</text>
</comment>
<protein>
    <submittedName>
        <fullName evidence="1">Uncharacterized protein</fullName>
    </submittedName>
</protein>
<reference evidence="1 2" key="1">
    <citation type="journal article" date="2018" name="BMC Genomics">
        <title>Comparative genome analyses reveal sequence features reflecting distinct modes of host-adaptation between dicot and monocot powdery mildew.</title>
        <authorList>
            <person name="Wu Y."/>
            <person name="Ma X."/>
            <person name="Pan Z."/>
            <person name="Kale S.D."/>
            <person name="Song Y."/>
            <person name="King H."/>
            <person name="Zhang Q."/>
            <person name="Presley C."/>
            <person name="Deng X."/>
            <person name="Wei C.I."/>
            <person name="Xiao S."/>
        </authorList>
    </citation>
    <scope>NUCLEOTIDE SEQUENCE [LARGE SCALE GENOMIC DNA]</scope>
    <source>
        <strain evidence="1">UMSG2</strain>
    </source>
</reference>
<keyword evidence="2" id="KW-1185">Reference proteome</keyword>
<evidence type="ECO:0000313" key="2">
    <source>
        <dbReference type="Proteomes" id="UP000286134"/>
    </source>
</evidence>
<dbReference type="AlphaFoldDB" id="A0A420I717"/>
<feature type="non-terminal residue" evidence="1">
    <location>
        <position position="52"/>
    </location>
</feature>